<dbReference type="SMART" id="SM00382">
    <property type="entry name" value="AAA"/>
    <property type="match status" value="1"/>
</dbReference>
<evidence type="ECO:0000256" key="1">
    <source>
        <dbReference type="ARBA" id="ARBA00004651"/>
    </source>
</evidence>
<evidence type="ECO:0000256" key="10">
    <source>
        <dbReference type="RuleBase" id="RU363032"/>
    </source>
</evidence>
<evidence type="ECO:0000256" key="5">
    <source>
        <dbReference type="ARBA" id="ARBA00022741"/>
    </source>
</evidence>
<dbReference type="Gene3D" id="3.40.50.300">
    <property type="entry name" value="P-loop containing nucleotide triphosphate hydrolases"/>
    <property type="match status" value="1"/>
</dbReference>
<feature type="transmembrane region" description="Helical" evidence="10">
    <location>
        <begin position="230"/>
        <end position="252"/>
    </location>
</feature>
<dbReference type="RefSeq" id="WP_170844990.1">
    <property type="nucleotide sequence ID" value="NZ_FNLO01000001.1"/>
</dbReference>
<dbReference type="GO" id="GO:0055085">
    <property type="term" value="P:transmembrane transport"/>
    <property type="evidence" value="ECO:0007669"/>
    <property type="project" value="InterPro"/>
</dbReference>
<dbReference type="InterPro" id="IPR003439">
    <property type="entry name" value="ABC_transporter-like_ATP-bd"/>
</dbReference>
<dbReference type="Proteomes" id="UP000243719">
    <property type="component" value="Unassembled WGS sequence"/>
</dbReference>
<evidence type="ECO:0000313" key="14">
    <source>
        <dbReference type="EMBL" id="SDV46655.1"/>
    </source>
</evidence>
<keyword evidence="6" id="KW-0067">ATP-binding</keyword>
<dbReference type="STRING" id="1770053.SAMN05216551_101516"/>
<name>A0A1H2PKW5_9BURK</name>
<dbReference type="SUPFAM" id="SSF52540">
    <property type="entry name" value="P-loop containing nucleoside triphosphate hydrolases"/>
    <property type="match status" value="1"/>
</dbReference>
<keyword evidence="3" id="KW-0997">Cell inner membrane</keyword>
<gene>
    <name evidence="14" type="ORF">SAMN05216551_101516</name>
</gene>
<feature type="transmembrane region" description="Helical" evidence="10">
    <location>
        <begin position="86"/>
        <end position="109"/>
    </location>
</feature>
<dbReference type="Pfam" id="PF00528">
    <property type="entry name" value="BPD_transp_1"/>
    <property type="match status" value="1"/>
</dbReference>
<dbReference type="SUPFAM" id="SSF161098">
    <property type="entry name" value="MetI-like"/>
    <property type="match status" value="1"/>
</dbReference>
<evidence type="ECO:0000256" key="2">
    <source>
        <dbReference type="ARBA" id="ARBA00022475"/>
    </source>
</evidence>
<keyword evidence="15" id="KW-1185">Reference proteome</keyword>
<dbReference type="PANTHER" id="PTHR43875">
    <property type="entry name" value="MALTODEXTRIN IMPORT ATP-BINDING PROTEIN MSMX"/>
    <property type="match status" value="1"/>
</dbReference>
<dbReference type="EMBL" id="FNLO01000001">
    <property type="protein sequence ID" value="SDV46655.1"/>
    <property type="molecule type" value="Genomic_DNA"/>
</dbReference>
<keyword evidence="4 10" id="KW-0812">Transmembrane</keyword>
<dbReference type="PROSITE" id="PS50928">
    <property type="entry name" value="ABC_TM1"/>
    <property type="match status" value="1"/>
</dbReference>
<evidence type="ECO:0000256" key="7">
    <source>
        <dbReference type="ARBA" id="ARBA00022967"/>
    </source>
</evidence>
<dbReference type="PROSITE" id="PS00211">
    <property type="entry name" value="ABC_TRANSPORTER_1"/>
    <property type="match status" value="1"/>
</dbReference>
<feature type="transmembrane region" description="Helical" evidence="10">
    <location>
        <begin position="129"/>
        <end position="149"/>
    </location>
</feature>
<keyword evidence="7" id="KW-1278">Translocase</keyword>
<keyword evidence="10" id="KW-0813">Transport</keyword>
<dbReference type="GO" id="GO:0055052">
    <property type="term" value="C:ATP-binding cassette (ABC) transporter complex, substrate-binding subunit-containing"/>
    <property type="evidence" value="ECO:0007669"/>
    <property type="project" value="TreeGrafter"/>
</dbReference>
<dbReference type="InterPro" id="IPR035906">
    <property type="entry name" value="MetI-like_sf"/>
</dbReference>
<dbReference type="InterPro" id="IPR027417">
    <property type="entry name" value="P-loop_NTPase"/>
</dbReference>
<evidence type="ECO:0000256" key="6">
    <source>
        <dbReference type="ARBA" id="ARBA00022840"/>
    </source>
</evidence>
<proteinExistence type="inferred from homology"/>
<organism evidence="14 15">
    <name type="scientific">Chitinasiproducens palmae</name>
    <dbReference type="NCBI Taxonomy" id="1770053"/>
    <lineage>
        <taxon>Bacteria</taxon>
        <taxon>Pseudomonadati</taxon>
        <taxon>Pseudomonadota</taxon>
        <taxon>Betaproteobacteria</taxon>
        <taxon>Burkholderiales</taxon>
        <taxon>Burkholderiaceae</taxon>
        <taxon>Chitinasiproducens</taxon>
    </lineage>
</organism>
<evidence type="ECO:0000256" key="4">
    <source>
        <dbReference type="ARBA" id="ARBA00022692"/>
    </source>
</evidence>
<feature type="domain" description="ABC transporter" evidence="12">
    <location>
        <begin position="318"/>
        <end position="562"/>
    </location>
</feature>
<accession>A0A1H2PKW5</accession>
<feature type="transmembrane region" description="Helical" evidence="10">
    <location>
        <begin position="46"/>
        <end position="74"/>
    </location>
</feature>
<dbReference type="AlphaFoldDB" id="A0A1H2PKW5"/>
<dbReference type="InterPro" id="IPR047641">
    <property type="entry name" value="ABC_transpr_MalK/UgpC-like"/>
</dbReference>
<protein>
    <submittedName>
        <fullName evidence="14">Molybdate transport system permease protein</fullName>
    </submittedName>
</protein>
<evidence type="ECO:0000313" key="15">
    <source>
        <dbReference type="Proteomes" id="UP000243719"/>
    </source>
</evidence>
<keyword evidence="5" id="KW-0547">Nucleotide-binding</keyword>
<sequence>MPTRPGLPRALRALAVLLAAYLLAPLLAALPALGSADWHVLSDRALWQAALVSFGGATLATVLIALGGVPLGYYLARHTGALARTLAFIVQAPLALPPLVSGVLLLFLIGPYAPLGTLFSDAGLQLTDAFAGVVLAQVFVAAPFAVIAARSAFAALDPGLEEVAATLGLRPAQRFMKVALPLAARGIAAGLLLAWLRAIGEFGATVMVAYHPYSLPVFTFVSFGSQGLDAMLPVLLPTLLATLAVVALAAGVQSANLRRSGRGARLARQRLMDAEIDAEVDAAPLADPPSNKGAATDADAQLTPASPNSDAGAAAPDHRAASLQLRLRHRYPGFALDVSITSNARRLAIVGPSGCGKSLSLKLVAGVAPQRADRRALRRAHRRRRTADVDAANLIRIDGVALEQVNAEARRIAYVPQNYALFPHLSLAEQCLLAPDADAGKVARWAKALGLDTLLERRPAALSLGQQQRAALVRALARPSRLILLDEPCSALDTPLRSQLRRALRELQTRIDATTIVVSHDPQDALELADEIVVMDAGRVLQQGRTADVLRRPATLSVARLLDVRNVLPVRRTADGAIAWGNQSDGHVALRMPTDRMLPGATAPAEQAEQADCLLRIPTDAVHVVAIATPEPRSLRTDTSPAASDGPTEVAPQAHAHLSALVESVYPTADGQWLRCAVGDRTLECAYRGTSTVAAGARLTLAIDVARLDCWPAAHEAATAGATPAQVANPAALATPAAPPARARAPT</sequence>
<dbReference type="InterPro" id="IPR003593">
    <property type="entry name" value="AAA+_ATPase"/>
</dbReference>
<dbReference type="Pfam" id="PF00005">
    <property type="entry name" value="ABC_tran"/>
    <property type="match status" value="1"/>
</dbReference>
<dbReference type="CDD" id="cd06261">
    <property type="entry name" value="TM_PBP2"/>
    <property type="match status" value="1"/>
</dbReference>
<keyword evidence="8 10" id="KW-1133">Transmembrane helix</keyword>
<dbReference type="PROSITE" id="PS50893">
    <property type="entry name" value="ABC_TRANSPORTER_2"/>
    <property type="match status" value="1"/>
</dbReference>
<keyword evidence="2" id="KW-1003">Cell membrane</keyword>
<dbReference type="Gene3D" id="1.10.3720.10">
    <property type="entry name" value="MetI-like"/>
    <property type="match status" value="1"/>
</dbReference>
<dbReference type="InterPro" id="IPR000515">
    <property type="entry name" value="MetI-like"/>
</dbReference>
<keyword evidence="9 10" id="KW-0472">Membrane</keyword>
<evidence type="ECO:0000256" key="3">
    <source>
        <dbReference type="ARBA" id="ARBA00022519"/>
    </source>
</evidence>
<dbReference type="InterPro" id="IPR017871">
    <property type="entry name" value="ABC_transporter-like_CS"/>
</dbReference>
<feature type="domain" description="ABC transmembrane type-1" evidence="13">
    <location>
        <begin position="50"/>
        <end position="249"/>
    </location>
</feature>
<feature type="region of interest" description="Disordered" evidence="11">
    <location>
        <begin position="630"/>
        <end position="649"/>
    </location>
</feature>
<evidence type="ECO:0000259" key="12">
    <source>
        <dbReference type="PROSITE" id="PS50893"/>
    </source>
</evidence>
<dbReference type="PANTHER" id="PTHR43875:SF15">
    <property type="entry name" value="TREHALOSE IMPORT ATP-BINDING PROTEIN SUGC"/>
    <property type="match status" value="1"/>
</dbReference>
<reference evidence="15" key="1">
    <citation type="submission" date="2016-09" db="EMBL/GenBank/DDBJ databases">
        <authorList>
            <person name="Varghese N."/>
            <person name="Submissions S."/>
        </authorList>
    </citation>
    <scope>NUCLEOTIDE SEQUENCE [LARGE SCALE GENOMIC DNA]</scope>
    <source>
        <strain evidence="15">JS23</strain>
    </source>
</reference>
<evidence type="ECO:0000259" key="13">
    <source>
        <dbReference type="PROSITE" id="PS50928"/>
    </source>
</evidence>
<evidence type="ECO:0000256" key="11">
    <source>
        <dbReference type="SAM" id="MobiDB-lite"/>
    </source>
</evidence>
<dbReference type="GO" id="GO:0016887">
    <property type="term" value="F:ATP hydrolysis activity"/>
    <property type="evidence" value="ECO:0007669"/>
    <property type="project" value="InterPro"/>
</dbReference>
<comment type="similarity">
    <text evidence="10">Belongs to the binding-protein-dependent transport system permease family.</text>
</comment>
<comment type="subcellular location">
    <subcellularLocation>
        <location evidence="1 10">Cell membrane</location>
        <topology evidence="1 10">Multi-pass membrane protein</topology>
    </subcellularLocation>
</comment>
<feature type="transmembrane region" description="Helical" evidence="10">
    <location>
        <begin position="182"/>
        <end position="210"/>
    </location>
</feature>
<evidence type="ECO:0000256" key="9">
    <source>
        <dbReference type="ARBA" id="ARBA00023136"/>
    </source>
</evidence>
<dbReference type="GO" id="GO:0005524">
    <property type="term" value="F:ATP binding"/>
    <property type="evidence" value="ECO:0007669"/>
    <property type="project" value="UniProtKB-KW"/>
</dbReference>
<evidence type="ECO:0000256" key="8">
    <source>
        <dbReference type="ARBA" id="ARBA00022989"/>
    </source>
</evidence>
<feature type="region of interest" description="Disordered" evidence="11">
    <location>
        <begin position="282"/>
        <end position="317"/>
    </location>
</feature>